<dbReference type="SUPFAM" id="SSF54565">
    <property type="entry name" value="Ribosomal protein S16"/>
    <property type="match status" value="1"/>
</dbReference>
<dbReference type="PANTHER" id="PTHR12919:SF20">
    <property type="entry name" value="SMALL RIBOSOMAL SUBUNIT PROTEIN BS16M"/>
    <property type="match status" value="1"/>
</dbReference>
<dbReference type="Proteomes" id="UP000177797">
    <property type="component" value="Unassembled WGS sequence"/>
</dbReference>
<comment type="caution">
    <text evidence="5">The sequence shown here is derived from an EMBL/GenBank/DDBJ whole genome shotgun (WGS) entry which is preliminary data.</text>
</comment>
<dbReference type="GO" id="GO:0003735">
    <property type="term" value="F:structural constituent of ribosome"/>
    <property type="evidence" value="ECO:0007669"/>
    <property type="project" value="InterPro"/>
</dbReference>
<dbReference type="Pfam" id="PF00886">
    <property type="entry name" value="Ribosomal_S16"/>
    <property type="match status" value="1"/>
</dbReference>
<evidence type="ECO:0000256" key="2">
    <source>
        <dbReference type="ARBA" id="ARBA00023274"/>
    </source>
</evidence>
<dbReference type="EMBL" id="MHSA01000020">
    <property type="protein sequence ID" value="OHA33994.1"/>
    <property type="molecule type" value="Genomic_DNA"/>
</dbReference>
<dbReference type="PANTHER" id="PTHR12919">
    <property type="entry name" value="30S RIBOSOMAL PROTEIN S16"/>
    <property type="match status" value="1"/>
</dbReference>
<dbReference type="GO" id="GO:0005737">
    <property type="term" value="C:cytoplasm"/>
    <property type="evidence" value="ECO:0007669"/>
    <property type="project" value="UniProtKB-ARBA"/>
</dbReference>
<proteinExistence type="inferred from homology"/>
<evidence type="ECO:0000256" key="4">
    <source>
        <dbReference type="SAM" id="MobiDB-lite"/>
    </source>
</evidence>
<evidence type="ECO:0000256" key="1">
    <source>
        <dbReference type="ARBA" id="ARBA00022980"/>
    </source>
</evidence>
<keyword evidence="1 3" id="KW-0689">Ribosomal protein</keyword>
<feature type="region of interest" description="Disordered" evidence="4">
    <location>
        <begin position="82"/>
        <end position="115"/>
    </location>
</feature>
<sequence>MLKIRLQRVGRKHMPVFRVVLTDARNSTKSGKTVETLGTWNNTTHERKIDAERVKHWISKGAQMSDTLHNFLITQKIIEGKKKNALPKHTPIKKEEEKKEEAKKEEKLVEVAPVA</sequence>
<organism evidence="5 6">
    <name type="scientific">Candidatus Taylorbacteria bacterium RIFCSPLOWO2_01_FULL_48_100</name>
    <dbReference type="NCBI Taxonomy" id="1802322"/>
    <lineage>
        <taxon>Bacteria</taxon>
        <taxon>Candidatus Tayloriibacteriota</taxon>
    </lineage>
</organism>
<reference evidence="5 6" key="1">
    <citation type="journal article" date="2016" name="Nat. Commun.">
        <title>Thousands of microbial genomes shed light on interconnected biogeochemical processes in an aquifer system.</title>
        <authorList>
            <person name="Anantharaman K."/>
            <person name="Brown C.T."/>
            <person name="Hug L.A."/>
            <person name="Sharon I."/>
            <person name="Castelle C.J."/>
            <person name="Probst A.J."/>
            <person name="Thomas B.C."/>
            <person name="Singh A."/>
            <person name="Wilkins M.J."/>
            <person name="Karaoz U."/>
            <person name="Brodie E.L."/>
            <person name="Williams K.H."/>
            <person name="Hubbard S.S."/>
            <person name="Banfield J.F."/>
        </authorList>
    </citation>
    <scope>NUCLEOTIDE SEQUENCE [LARGE SCALE GENOMIC DNA]</scope>
</reference>
<dbReference type="GO" id="GO:0015935">
    <property type="term" value="C:small ribosomal subunit"/>
    <property type="evidence" value="ECO:0007669"/>
    <property type="project" value="TreeGrafter"/>
</dbReference>
<dbReference type="NCBIfam" id="TIGR00002">
    <property type="entry name" value="S16"/>
    <property type="match status" value="1"/>
</dbReference>
<feature type="compositionally biased region" description="Basic and acidic residues" evidence="4">
    <location>
        <begin position="92"/>
        <end position="109"/>
    </location>
</feature>
<evidence type="ECO:0000313" key="6">
    <source>
        <dbReference type="Proteomes" id="UP000177797"/>
    </source>
</evidence>
<dbReference type="AlphaFoldDB" id="A0A1G2ND41"/>
<dbReference type="InterPro" id="IPR000307">
    <property type="entry name" value="Ribosomal_bS16"/>
</dbReference>
<name>A0A1G2ND41_9BACT</name>
<dbReference type="Gene3D" id="3.30.1320.10">
    <property type="match status" value="1"/>
</dbReference>
<dbReference type="InterPro" id="IPR023803">
    <property type="entry name" value="Ribosomal_bS16_dom_sf"/>
</dbReference>
<protein>
    <recommendedName>
        <fullName evidence="3">Small ribosomal subunit protein bS16</fullName>
    </recommendedName>
</protein>
<gene>
    <name evidence="3" type="primary">rpsP</name>
    <name evidence="5" type="ORF">A2938_02385</name>
</gene>
<comment type="similarity">
    <text evidence="3">Belongs to the bacterial ribosomal protein bS16 family.</text>
</comment>
<evidence type="ECO:0000256" key="3">
    <source>
        <dbReference type="HAMAP-Rule" id="MF_00385"/>
    </source>
</evidence>
<accession>A0A1G2ND41</accession>
<evidence type="ECO:0000313" key="5">
    <source>
        <dbReference type="EMBL" id="OHA33994.1"/>
    </source>
</evidence>
<keyword evidence="2 3" id="KW-0687">Ribonucleoprotein</keyword>
<dbReference type="GO" id="GO:0006412">
    <property type="term" value="P:translation"/>
    <property type="evidence" value="ECO:0007669"/>
    <property type="project" value="UniProtKB-UniRule"/>
</dbReference>
<dbReference type="HAMAP" id="MF_00385">
    <property type="entry name" value="Ribosomal_bS16"/>
    <property type="match status" value="1"/>
</dbReference>